<reference evidence="2" key="2">
    <citation type="journal article" date="2015" name="Data Brief">
        <title>Shoot transcriptome of the giant reed, Arundo donax.</title>
        <authorList>
            <person name="Barrero R.A."/>
            <person name="Guerrero F.D."/>
            <person name="Moolhuijzen P."/>
            <person name="Goolsby J.A."/>
            <person name="Tidwell J."/>
            <person name="Bellgard S.E."/>
            <person name="Bellgard M.I."/>
        </authorList>
    </citation>
    <scope>NUCLEOTIDE SEQUENCE</scope>
    <source>
        <tissue evidence="2">Shoot tissue taken approximately 20 cm above the soil surface</tissue>
    </source>
</reference>
<organism evidence="2">
    <name type="scientific">Arundo donax</name>
    <name type="common">Giant reed</name>
    <name type="synonym">Donax arundinaceus</name>
    <dbReference type="NCBI Taxonomy" id="35708"/>
    <lineage>
        <taxon>Eukaryota</taxon>
        <taxon>Viridiplantae</taxon>
        <taxon>Streptophyta</taxon>
        <taxon>Embryophyta</taxon>
        <taxon>Tracheophyta</taxon>
        <taxon>Spermatophyta</taxon>
        <taxon>Magnoliopsida</taxon>
        <taxon>Liliopsida</taxon>
        <taxon>Poales</taxon>
        <taxon>Poaceae</taxon>
        <taxon>PACMAD clade</taxon>
        <taxon>Arundinoideae</taxon>
        <taxon>Arundineae</taxon>
        <taxon>Arundo</taxon>
    </lineage>
</organism>
<dbReference type="EMBL" id="GBRH01283000">
    <property type="protein sequence ID" value="JAD14895.1"/>
    <property type="molecule type" value="Transcribed_RNA"/>
</dbReference>
<feature type="compositionally biased region" description="Basic and acidic residues" evidence="1">
    <location>
        <begin position="19"/>
        <end position="31"/>
    </location>
</feature>
<sequence>MSRSQAISHAARGRKRRKAPDEPPSRPDRHFVVAQTEGRRAGFFVCLRWDQ</sequence>
<proteinExistence type="predicted"/>
<protein>
    <submittedName>
        <fullName evidence="2">Uncharacterized protein</fullName>
    </submittedName>
</protein>
<evidence type="ECO:0000256" key="1">
    <source>
        <dbReference type="SAM" id="MobiDB-lite"/>
    </source>
</evidence>
<name>A0A0A8XQJ2_ARUDO</name>
<reference evidence="2" key="1">
    <citation type="submission" date="2014-09" db="EMBL/GenBank/DDBJ databases">
        <authorList>
            <person name="Magalhaes I.L.F."/>
            <person name="Oliveira U."/>
            <person name="Santos F.R."/>
            <person name="Vidigal T.H.D.A."/>
            <person name="Brescovit A.D."/>
            <person name="Santos A.J."/>
        </authorList>
    </citation>
    <scope>NUCLEOTIDE SEQUENCE</scope>
    <source>
        <tissue evidence="2">Shoot tissue taken approximately 20 cm above the soil surface</tissue>
    </source>
</reference>
<evidence type="ECO:0000313" key="2">
    <source>
        <dbReference type="EMBL" id="JAD14895.1"/>
    </source>
</evidence>
<accession>A0A0A8XQJ2</accession>
<dbReference type="AlphaFoldDB" id="A0A0A8XQJ2"/>
<feature type="region of interest" description="Disordered" evidence="1">
    <location>
        <begin position="1"/>
        <end position="34"/>
    </location>
</feature>